<feature type="region of interest" description="Disordered" evidence="1">
    <location>
        <begin position="483"/>
        <end position="502"/>
    </location>
</feature>
<keyword evidence="4" id="KW-1185">Reference proteome</keyword>
<dbReference type="InterPro" id="IPR026983">
    <property type="entry name" value="DHC"/>
</dbReference>
<feature type="non-terminal residue" evidence="3">
    <location>
        <position position="502"/>
    </location>
</feature>
<reference evidence="3" key="1">
    <citation type="submission" date="2020-04" db="EMBL/GenBank/DDBJ databases">
        <authorList>
            <person name="Alioto T."/>
            <person name="Alioto T."/>
            <person name="Gomez Garrido J."/>
        </authorList>
    </citation>
    <scope>NUCLEOTIDE SEQUENCE</scope>
    <source>
        <strain evidence="3">A484AB</strain>
    </source>
</reference>
<dbReference type="InterPro" id="IPR013594">
    <property type="entry name" value="Dynein_heavy_tail"/>
</dbReference>
<protein>
    <recommendedName>
        <fullName evidence="2">Dynein heavy chain tail domain-containing protein</fullName>
    </recommendedName>
</protein>
<sequence length="502" mass="56805">MDERHWWFATKLQETFHIGAQDSPTMLEDFMAEQATLDYINDFLAIGGHTKLFFYCPKPSQETLVARKMSVTNTTAKLREVLNEESICLYFLRSEADHVIESSRVEKEVFCGEIKEGPLLTLNLLVSDIFAPILRAQKNWNCSDENVAQFLTQFEKLASTLNEYATASVAPQPILKRAEMQVSNDFKQNRAAAINPMVLSEYETLVTDWMHTIEGILCDGLDDRALDGMRGPLTESHLWHRRQKHLIGITEQLKTKECKGVIAILITGKSKILKRWKVIDTSITDAFNETKDKVKYLDSLKRYFEQLYLPNITVSTLSNSVLPGLMATVRQMDAISRYYARTGYLGVLFTKGAITSATYHVTNQLVHALQQYVSTSITQVEEDRLWQVVEHEVKRLHGGQSALTYMKTKNKKKQGGAEVKHGTRDDHFSAHLNSCLLLQKQYRDMIRTLRDNFGAASSHSTTALFSGTPAQPNSVKRSFLHPGNIVGSQSSTLRLPSNMSTQ</sequence>
<dbReference type="Pfam" id="PF08385">
    <property type="entry name" value="DHC_N1"/>
    <property type="match status" value="1"/>
</dbReference>
<proteinExistence type="predicted"/>
<gene>
    <name evidence="3" type="ORF">PACLA_8A019845</name>
</gene>
<dbReference type="PANTHER" id="PTHR46532">
    <property type="entry name" value="MALE FERTILITY FACTOR KL5"/>
    <property type="match status" value="1"/>
</dbReference>
<feature type="domain" description="Dynein heavy chain tail" evidence="2">
    <location>
        <begin position="200"/>
        <end position="408"/>
    </location>
</feature>
<dbReference type="Proteomes" id="UP001152795">
    <property type="component" value="Unassembled WGS sequence"/>
</dbReference>
<feature type="compositionally biased region" description="Polar residues" evidence="1">
    <location>
        <begin position="486"/>
        <end position="502"/>
    </location>
</feature>
<dbReference type="OrthoDB" id="286107at2759"/>
<dbReference type="AlphaFoldDB" id="A0A6S7LF75"/>
<accession>A0A6S7LF75</accession>
<evidence type="ECO:0000313" key="4">
    <source>
        <dbReference type="Proteomes" id="UP001152795"/>
    </source>
</evidence>
<comment type="caution">
    <text evidence="3">The sequence shown here is derived from an EMBL/GenBank/DDBJ whole genome shotgun (WGS) entry which is preliminary data.</text>
</comment>
<dbReference type="GO" id="GO:0045505">
    <property type="term" value="F:dynein intermediate chain binding"/>
    <property type="evidence" value="ECO:0007669"/>
    <property type="project" value="InterPro"/>
</dbReference>
<dbReference type="GO" id="GO:0051959">
    <property type="term" value="F:dynein light intermediate chain binding"/>
    <property type="evidence" value="ECO:0007669"/>
    <property type="project" value="InterPro"/>
</dbReference>
<dbReference type="GO" id="GO:0007018">
    <property type="term" value="P:microtubule-based movement"/>
    <property type="evidence" value="ECO:0007669"/>
    <property type="project" value="InterPro"/>
</dbReference>
<dbReference type="EMBL" id="CACRXK020017424">
    <property type="protein sequence ID" value="CAB4031189.1"/>
    <property type="molecule type" value="Genomic_DNA"/>
</dbReference>
<dbReference type="PANTHER" id="PTHR46532:SF13">
    <property type="entry name" value="CYTOPLASMIC DYNEIN 1 HEAVY CHAIN 1"/>
    <property type="match status" value="1"/>
</dbReference>
<evidence type="ECO:0000259" key="2">
    <source>
        <dbReference type="Pfam" id="PF08385"/>
    </source>
</evidence>
<dbReference type="GO" id="GO:0005858">
    <property type="term" value="C:axonemal dynein complex"/>
    <property type="evidence" value="ECO:0007669"/>
    <property type="project" value="TreeGrafter"/>
</dbReference>
<name>A0A6S7LF75_PARCT</name>
<organism evidence="3 4">
    <name type="scientific">Paramuricea clavata</name>
    <name type="common">Red gorgonian</name>
    <name type="synonym">Violescent sea-whip</name>
    <dbReference type="NCBI Taxonomy" id="317549"/>
    <lineage>
        <taxon>Eukaryota</taxon>
        <taxon>Metazoa</taxon>
        <taxon>Cnidaria</taxon>
        <taxon>Anthozoa</taxon>
        <taxon>Octocorallia</taxon>
        <taxon>Malacalcyonacea</taxon>
        <taxon>Plexauridae</taxon>
        <taxon>Paramuricea</taxon>
    </lineage>
</organism>
<evidence type="ECO:0000313" key="3">
    <source>
        <dbReference type="EMBL" id="CAB4031189.1"/>
    </source>
</evidence>
<evidence type="ECO:0000256" key="1">
    <source>
        <dbReference type="SAM" id="MobiDB-lite"/>
    </source>
</evidence>